<proteinExistence type="predicted"/>
<evidence type="ECO:0000313" key="4">
    <source>
        <dbReference type="Proteomes" id="UP001592528"/>
    </source>
</evidence>
<keyword evidence="2" id="KW-0472">Membrane</keyword>
<organism evidence="3 4">
    <name type="scientific">Streptacidiphilus cavernicola</name>
    <dbReference type="NCBI Taxonomy" id="3342716"/>
    <lineage>
        <taxon>Bacteria</taxon>
        <taxon>Bacillati</taxon>
        <taxon>Actinomycetota</taxon>
        <taxon>Actinomycetes</taxon>
        <taxon>Kitasatosporales</taxon>
        <taxon>Streptomycetaceae</taxon>
        <taxon>Streptacidiphilus</taxon>
    </lineage>
</organism>
<dbReference type="Proteomes" id="UP001592528">
    <property type="component" value="Unassembled WGS sequence"/>
</dbReference>
<keyword evidence="2" id="KW-0812">Transmembrane</keyword>
<protein>
    <submittedName>
        <fullName evidence="3">Uncharacterized protein</fullName>
    </submittedName>
</protein>
<keyword evidence="4" id="KW-1185">Reference proteome</keyword>
<name>A0ABV6UFL4_9ACTN</name>
<evidence type="ECO:0000256" key="1">
    <source>
        <dbReference type="SAM" id="MobiDB-lite"/>
    </source>
</evidence>
<sequence length="569" mass="62362">MATDLFDRFRQALTAQSSRQPFHQRYLAVLLKSGQSLPDNGNLPSSSPAENPKSEPTVTQQLASVAFRELPMGYLPDAFELSGGQKRVGLLRPSLGEAYARAVVEHTLGHRAGIFIQSFGMSPRTVVEHCLESLELRRRRDLLLVLVSLAFGWSFFPGVMLWLAALWIRSLIRPGAAALRSLPVAAIVAMAVWLAVRGLPGGSWLSWYSRFVLLAPVVGWSIAKDLVLRSAVNLRARLLAVLDGTPVADRPSPVYRRRSTSRIVALEELDAEQDSNVLLSSDGVGILGLGRRWGRWRLEEDLTARDGIGIQSFKAGEIIDSVITNLLDQHQLSVDGDGDIGPSIRNWVVIDTSGRTGRIQRPTGVEVEGFNLSAAEVLRAKDSMLLGKDRQHRLGAQYSLHGGRLVVTFLVSATVVDAVLEVEVSAYALGPPSAQLISQPGCNWSQVLSVTRFRKSEFPVDSGEVARLLTRAYFSWTPALLGRLGGTLSVPEPFGLRHGWAIRPWTDRFMADDALRIATPVLRTIHTAIMEVMDSGGVDTERFNARAWGADDGSDTAMTQNAEGQYPFR</sequence>
<evidence type="ECO:0000256" key="2">
    <source>
        <dbReference type="SAM" id="Phobius"/>
    </source>
</evidence>
<dbReference type="RefSeq" id="WP_157623636.1">
    <property type="nucleotide sequence ID" value="NZ_JBHEZZ010000001.1"/>
</dbReference>
<accession>A0ABV6UFL4</accession>
<keyword evidence="2" id="KW-1133">Transmembrane helix</keyword>
<feature type="transmembrane region" description="Helical" evidence="2">
    <location>
        <begin position="142"/>
        <end position="165"/>
    </location>
</feature>
<reference evidence="3 4" key="1">
    <citation type="submission" date="2024-09" db="EMBL/GenBank/DDBJ databases">
        <authorList>
            <person name="Lee S.D."/>
        </authorList>
    </citation>
    <scope>NUCLEOTIDE SEQUENCE [LARGE SCALE GENOMIC DNA]</scope>
    <source>
        <strain evidence="3 4">N1-5</strain>
    </source>
</reference>
<comment type="caution">
    <text evidence="3">The sequence shown here is derived from an EMBL/GenBank/DDBJ whole genome shotgun (WGS) entry which is preliminary data.</text>
</comment>
<feature type="region of interest" description="Disordered" evidence="1">
    <location>
        <begin position="549"/>
        <end position="569"/>
    </location>
</feature>
<gene>
    <name evidence="3" type="ORF">ACEZDJ_03030</name>
</gene>
<evidence type="ECO:0000313" key="3">
    <source>
        <dbReference type="EMBL" id="MFC1400257.1"/>
    </source>
</evidence>
<dbReference type="EMBL" id="JBHEZZ010000001">
    <property type="protein sequence ID" value="MFC1400257.1"/>
    <property type="molecule type" value="Genomic_DNA"/>
</dbReference>